<evidence type="ECO:0000259" key="9">
    <source>
        <dbReference type="PROSITE" id="PS50885"/>
    </source>
</evidence>
<evidence type="ECO:0000256" key="4">
    <source>
        <dbReference type="ARBA" id="ARBA00022679"/>
    </source>
</evidence>
<dbReference type="SMART" id="SM00387">
    <property type="entry name" value="HATPase_c"/>
    <property type="match status" value="1"/>
</dbReference>
<keyword evidence="7" id="KW-0812">Transmembrane</keyword>
<dbReference type="CDD" id="cd00082">
    <property type="entry name" value="HisKA"/>
    <property type="match status" value="1"/>
</dbReference>
<dbReference type="CDD" id="cd00075">
    <property type="entry name" value="HATPase"/>
    <property type="match status" value="1"/>
</dbReference>
<organism evidence="10">
    <name type="scientific">marine sediment metagenome</name>
    <dbReference type="NCBI Taxonomy" id="412755"/>
    <lineage>
        <taxon>unclassified sequences</taxon>
        <taxon>metagenomes</taxon>
        <taxon>ecological metagenomes</taxon>
    </lineage>
</organism>
<dbReference type="PANTHER" id="PTHR43711:SF1">
    <property type="entry name" value="HISTIDINE KINASE 1"/>
    <property type="match status" value="1"/>
</dbReference>
<dbReference type="InterPro" id="IPR003661">
    <property type="entry name" value="HisK_dim/P_dom"/>
</dbReference>
<keyword evidence="4" id="KW-0808">Transferase</keyword>
<evidence type="ECO:0000256" key="6">
    <source>
        <dbReference type="ARBA" id="ARBA00023012"/>
    </source>
</evidence>
<dbReference type="InterPro" id="IPR005467">
    <property type="entry name" value="His_kinase_dom"/>
</dbReference>
<dbReference type="FunFam" id="3.30.565.10:FF:000006">
    <property type="entry name" value="Sensor histidine kinase WalK"/>
    <property type="match status" value="1"/>
</dbReference>
<evidence type="ECO:0000256" key="5">
    <source>
        <dbReference type="ARBA" id="ARBA00022777"/>
    </source>
</evidence>
<dbReference type="Pfam" id="PF00672">
    <property type="entry name" value="HAMP"/>
    <property type="match status" value="1"/>
</dbReference>
<keyword evidence="7" id="KW-1133">Transmembrane helix</keyword>
<dbReference type="InterPro" id="IPR036890">
    <property type="entry name" value="HATPase_C_sf"/>
</dbReference>
<keyword evidence="3" id="KW-0597">Phosphoprotein</keyword>
<protein>
    <recommendedName>
        <fullName evidence="2">histidine kinase</fullName>
        <ecNumber evidence="2">2.7.13.3</ecNumber>
    </recommendedName>
</protein>
<keyword evidence="6" id="KW-0902">Two-component regulatory system</keyword>
<dbReference type="AlphaFoldDB" id="A0A0F9J0I7"/>
<comment type="catalytic activity">
    <reaction evidence="1">
        <text>ATP + protein L-histidine = ADP + protein N-phospho-L-histidine.</text>
        <dbReference type="EC" id="2.7.13.3"/>
    </reaction>
</comment>
<evidence type="ECO:0000256" key="7">
    <source>
        <dbReference type="SAM" id="Phobius"/>
    </source>
</evidence>
<keyword evidence="5" id="KW-0418">Kinase</keyword>
<dbReference type="InterPro" id="IPR003594">
    <property type="entry name" value="HATPase_dom"/>
</dbReference>
<dbReference type="Gene3D" id="3.30.565.10">
    <property type="entry name" value="Histidine kinase-like ATPase, C-terminal domain"/>
    <property type="match status" value="1"/>
</dbReference>
<reference evidence="10" key="1">
    <citation type="journal article" date="2015" name="Nature">
        <title>Complex archaea that bridge the gap between prokaryotes and eukaryotes.</title>
        <authorList>
            <person name="Spang A."/>
            <person name="Saw J.H."/>
            <person name="Jorgensen S.L."/>
            <person name="Zaremba-Niedzwiedzka K."/>
            <person name="Martijn J."/>
            <person name="Lind A.E."/>
            <person name="van Eijk R."/>
            <person name="Schleper C."/>
            <person name="Guy L."/>
            <person name="Ettema T.J."/>
        </authorList>
    </citation>
    <scope>NUCLEOTIDE SEQUENCE</scope>
</reference>
<dbReference type="CDD" id="cd06225">
    <property type="entry name" value="HAMP"/>
    <property type="match status" value="1"/>
</dbReference>
<evidence type="ECO:0000259" key="8">
    <source>
        <dbReference type="PROSITE" id="PS50109"/>
    </source>
</evidence>
<evidence type="ECO:0000256" key="2">
    <source>
        <dbReference type="ARBA" id="ARBA00012438"/>
    </source>
</evidence>
<dbReference type="Gene3D" id="1.10.287.130">
    <property type="match status" value="1"/>
</dbReference>
<evidence type="ECO:0000256" key="3">
    <source>
        <dbReference type="ARBA" id="ARBA00022553"/>
    </source>
</evidence>
<evidence type="ECO:0000313" key="10">
    <source>
        <dbReference type="EMBL" id="KKM63103.1"/>
    </source>
</evidence>
<feature type="domain" description="HAMP" evidence="9">
    <location>
        <begin position="181"/>
        <end position="233"/>
    </location>
</feature>
<comment type="caution">
    <text evidence="10">The sequence shown here is derived from an EMBL/GenBank/DDBJ whole genome shotgun (WGS) entry which is preliminary data.</text>
</comment>
<gene>
    <name evidence="10" type="ORF">LCGC14_1514930</name>
</gene>
<dbReference type="SMART" id="SM00388">
    <property type="entry name" value="HisKA"/>
    <property type="match status" value="1"/>
</dbReference>
<dbReference type="InterPro" id="IPR004358">
    <property type="entry name" value="Sig_transdc_His_kin-like_C"/>
</dbReference>
<dbReference type="InterPro" id="IPR036097">
    <property type="entry name" value="HisK_dim/P_sf"/>
</dbReference>
<keyword evidence="7" id="KW-0472">Membrane</keyword>
<dbReference type="InterPro" id="IPR050736">
    <property type="entry name" value="Sensor_HK_Regulatory"/>
</dbReference>
<feature type="transmembrane region" description="Helical" evidence="7">
    <location>
        <begin position="160"/>
        <end position="179"/>
    </location>
</feature>
<sequence>MNRRSLWFKFLSVLVTVVAVGLSATFLLRDLMVKDFIVFLETEMEDRVGWLTASLVGSFENNLEWKTEEISDELAWAAMMGIESRLYDLEGKLVTDTDRAIEHLPFYMQKRVRLIVGDREAIGTFMPNSLSIGGTEIGRLDVRFHGPGKETQYIKSSNRFLLVSVVALGGVALILSFVFSRRLTKPIQELTVASSALASGDFTHRVGVTSWDEISQLARSFNTMAEQLAIQDALRKKLSSNVAHELRTPLGAVRGELEGMIDGLIPPHKDNLRSMYDEIGRMHTVLDGMEELAQAEASGLSLNTRSFEIAPFLQGIAERYKKMFQERNVSLFLDLAEGLSITADPEKMSQVVINLLSNALKSTPAGGSVTVSSKPAEDGRVRFSVADTGVGIAPEHLPFIFERFYRANSANSASRASEGGLGIGLTIVKELVEAHGGEVKVKTSLDQGSVFTVILSA</sequence>
<dbReference type="Gene3D" id="6.10.340.10">
    <property type="match status" value="1"/>
</dbReference>
<dbReference type="EMBL" id="LAZR01011161">
    <property type="protein sequence ID" value="KKM63103.1"/>
    <property type="molecule type" value="Genomic_DNA"/>
</dbReference>
<proteinExistence type="predicted"/>
<dbReference type="PROSITE" id="PS50109">
    <property type="entry name" value="HIS_KIN"/>
    <property type="match status" value="1"/>
</dbReference>
<dbReference type="SUPFAM" id="SSF158472">
    <property type="entry name" value="HAMP domain-like"/>
    <property type="match status" value="1"/>
</dbReference>
<dbReference type="GO" id="GO:0016020">
    <property type="term" value="C:membrane"/>
    <property type="evidence" value="ECO:0007669"/>
    <property type="project" value="InterPro"/>
</dbReference>
<dbReference type="SUPFAM" id="SSF55874">
    <property type="entry name" value="ATPase domain of HSP90 chaperone/DNA topoisomerase II/histidine kinase"/>
    <property type="match status" value="1"/>
</dbReference>
<name>A0A0F9J0I7_9ZZZZ</name>
<feature type="transmembrane region" description="Helical" evidence="7">
    <location>
        <begin position="6"/>
        <end position="28"/>
    </location>
</feature>
<evidence type="ECO:0000256" key="1">
    <source>
        <dbReference type="ARBA" id="ARBA00000085"/>
    </source>
</evidence>
<dbReference type="GO" id="GO:0000155">
    <property type="term" value="F:phosphorelay sensor kinase activity"/>
    <property type="evidence" value="ECO:0007669"/>
    <property type="project" value="InterPro"/>
</dbReference>
<feature type="domain" description="Histidine kinase" evidence="8">
    <location>
        <begin position="241"/>
        <end position="457"/>
    </location>
</feature>
<dbReference type="PANTHER" id="PTHR43711">
    <property type="entry name" value="TWO-COMPONENT HISTIDINE KINASE"/>
    <property type="match status" value="1"/>
</dbReference>
<dbReference type="Pfam" id="PF02518">
    <property type="entry name" value="HATPase_c"/>
    <property type="match status" value="1"/>
</dbReference>
<dbReference type="InterPro" id="IPR003660">
    <property type="entry name" value="HAMP_dom"/>
</dbReference>
<accession>A0A0F9J0I7</accession>
<dbReference type="SMART" id="SM00304">
    <property type="entry name" value="HAMP"/>
    <property type="match status" value="1"/>
</dbReference>
<dbReference type="SUPFAM" id="SSF47384">
    <property type="entry name" value="Homodimeric domain of signal transducing histidine kinase"/>
    <property type="match status" value="1"/>
</dbReference>
<dbReference type="PROSITE" id="PS50885">
    <property type="entry name" value="HAMP"/>
    <property type="match status" value="1"/>
</dbReference>
<dbReference type="EC" id="2.7.13.3" evidence="2"/>
<dbReference type="PRINTS" id="PR00344">
    <property type="entry name" value="BCTRLSENSOR"/>
</dbReference>
<dbReference type="Pfam" id="PF00512">
    <property type="entry name" value="HisKA"/>
    <property type="match status" value="1"/>
</dbReference>